<feature type="compositionally biased region" description="Polar residues" evidence="3">
    <location>
        <begin position="113"/>
        <end position="138"/>
    </location>
</feature>
<organism evidence="6 7">
    <name type="scientific">Lithocarpus litseifolius</name>
    <dbReference type="NCBI Taxonomy" id="425828"/>
    <lineage>
        <taxon>Eukaryota</taxon>
        <taxon>Viridiplantae</taxon>
        <taxon>Streptophyta</taxon>
        <taxon>Embryophyta</taxon>
        <taxon>Tracheophyta</taxon>
        <taxon>Spermatophyta</taxon>
        <taxon>Magnoliopsida</taxon>
        <taxon>eudicotyledons</taxon>
        <taxon>Gunneridae</taxon>
        <taxon>Pentapetalae</taxon>
        <taxon>rosids</taxon>
        <taxon>fabids</taxon>
        <taxon>Fagales</taxon>
        <taxon>Fagaceae</taxon>
        <taxon>Lithocarpus</taxon>
    </lineage>
</organism>
<evidence type="ECO:0000313" key="7">
    <source>
        <dbReference type="Proteomes" id="UP001459277"/>
    </source>
</evidence>
<feature type="chain" id="PRO_5043677096" description="Pectinesterase inhibitor domain-containing protein" evidence="4">
    <location>
        <begin position="25"/>
        <end position="347"/>
    </location>
</feature>
<dbReference type="CDD" id="cd15800">
    <property type="entry name" value="PMEI-like_2"/>
    <property type="match status" value="1"/>
</dbReference>
<evidence type="ECO:0000256" key="2">
    <source>
        <dbReference type="ARBA" id="ARBA00038471"/>
    </source>
</evidence>
<dbReference type="InterPro" id="IPR006501">
    <property type="entry name" value="Pectinesterase_inhib_dom"/>
</dbReference>
<feature type="compositionally biased region" description="Low complexity" evidence="3">
    <location>
        <begin position="51"/>
        <end position="60"/>
    </location>
</feature>
<dbReference type="NCBIfam" id="TIGR01614">
    <property type="entry name" value="PME_inhib"/>
    <property type="match status" value="1"/>
</dbReference>
<dbReference type="GO" id="GO:0004857">
    <property type="term" value="F:enzyme inhibitor activity"/>
    <property type="evidence" value="ECO:0007669"/>
    <property type="project" value="InterPro"/>
</dbReference>
<protein>
    <recommendedName>
        <fullName evidence="5">Pectinesterase inhibitor domain-containing protein</fullName>
    </recommendedName>
</protein>
<dbReference type="PANTHER" id="PTHR31080:SF68">
    <property type="entry name" value="PLANT INVERTASE_PECTIN METHYLESTERASE INHIBITOR SUPERFAMILY PROTEIN"/>
    <property type="match status" value="1"/>
</dbReference>
<keyword evidence="1 4" id="KW-0732">Signal</keyword>
<dbReference type="Gene3D" id="1.20.140.40">
    <property type="entry name" value="Invertase/pectin methylesterase inhibitor family protein"/>
    <property type="match status" value="1"/>
</dbReference>
<dbReference type="AlphaFoldDB" id="A0AAW2C342"/>
<proteinExistence type="inferred from homology"/>
<feature type="domain" description="Pectinesterase inhibitor" evidence="5">
    <location>
        <begin position="198"/>
        <end position="342"/>
    </location>
</feature>
<name>A0AAW2C342_9ROSI</name>
<dbReference type="SUPFAM" id="SSF101148">
    <property type="entry name" value="Plant invertase/pectin methylesterase inhibitor"/>
    <property type="match status" value="1"/>
</dbReference>
<keyword evidence="7" id="KW-1185">Reference proteome</keyword>
<feature type="compositionally biased region" description="Polar residues" evidence="3">
    <location>
        <begin position="155"/>
        <end position="168"/>
    </location>
</feature>
<gene>
    <name evidence="6" type="ORF">SO802_027098</name>
</gene>
<comment type="similarity">
    <text evidence="2">Belongs to the PMEI family.</text>
</comment>
<evidence type="ECO:0000256" key="1">
    <source>
        <dbReference type="ARBA" id="ARBA00022729"/>
    </source>
</evidence>
<dbReference type="SMART" id="SM00856">
    <property type="entry name" value="PMEI"/>
    <property type="match status" value="1"/>
</dbReference>
<dbReference type="InterPro" id="IPR051955">
    <property type="entry name" value="PME_Inhibitor"/>
</dbReference>
<feature type="compositionally biased region" description="Low complexity" evidence="3">
    <location>
        <begin position="139"/>
        <end position="154"/>
    </location>
</feature>
<evidence type="ECO:0000256" key="3">
    <source>
        <dbReference type="SAM" id="MobiDB-lite"/>
    </source>
</evidence>
<accession>A0AAW2C342</accession>
<dbReference type="Pfam" id="PF04043">
    <property type="entry name" value="PMEI"/>
    <property type="match status" value="1"/>
</dbReference>
<dbReference type="InterPro" id="IPR035513">
    <property type="entry name" value="Invertase/methylesterase_inhib"/>
</dbReference>
<evidence type="ECO:0000259" key="5">
    <source>
        <dbReference type="SMART" id="SM00856"/>
    </source>
</evidence>
<sequence>MEPNNNQIPRIIFLFSLIFFTAQGVCVPRNLMHSLGPSPQPNSPPQPSPSTTPISHISAPLGALSNPPESAPTLPTSPMPMKENPHPSSPPNYSPHQTPSSSPVGHITAPTPALNSPSESAPSSLQTQSDSPISHNSVPNPTSEPSNSKPPSSNQFSVPTPSQKTINPSSESSNSQSLQTDTDLKTSPHNNPPSIPASMDPAIKKICDTTDNPALCLSTLAPFLSDKTDPISVLEMAIKACTQHVKDAIATASVLTNVHKASTDSGNIPIFKDCTEMYNDALDNLQSAMDAIPARDIGTINTMLSAALSDFVTCEDEFSGETSELSPYDDKGTKMASNCLAIASLIK</sequence>
<evidence type="ECO:0000313" key="6">
    <source>
        <dbReference type="EMBL" id="KAK9992113.1"/>
    </source>
</evidence>
<feature type="region of interest" description="Disordered" evidence="3">
    <location>
        <begin position="36"/>
        <end position="200"/>
    </location>
</feature>
<reference evidence="6 7" key="1">
    <citation type="submission" date="2024-01" db="EMBL/GenBank/DDBJ databases">
        <title>A telomere-to-telomere, gap-free genome of sweet tea (Lithocarpus litseifolius).</title>
        <authorList>
            <person name="Zhou J."/>
        </authorList>
    </citation>
    <scope>NUCLEOTIDE SEQUENCE [LARGE SCALE GENOMIC DNA]</scope>
    <source>
        <strain evidence="6">Zhou-2022a</strain>
        <tissue evidence="6">Leaf</tissue>
    </source>
</reference>
<feature type="compositionally biased region" description="Polar residues" evidence="3">
    <location>
        <begin position="178"/>
        <end position="189"/>
    </location>
</feature>
<comment type="caution">
    <text evidence="6">The sequence shown here is derived from an EMBL/GenBank/DDBJ whole genome shotgun (WGS) entry which is preliminary data.</text>
</comment>
<evidence type="ECO:0000256" key="4">
    <source>
        <dbReference type="SAM" id="SignalP"/>
    </source>
</evidence>
<dbReference type="EMBL" id="JAZDWU010000009">
    <property type="protein sequence ID" value="KAK9992113.1"/>
    <property type="molecule type" value="Genomic_DNA"/>
</dbReference>
<feature type="compositionally biased region" description="Pro residues" evidence="3">
    <location>
        <begin position="38"/>
        <end position="50"/>
    </location>
</feature>
<dbReference type="Proteomes" id="UP001459277">
    <property type="component" value="Unassembled WGS sequence"/>
</dbReference>
<dbReference type="PANTHER" id="PTHR31080">
    <property type="entry name" value="PECTINESTERASE INHIBITOR-LIKE"/>
    <property type="match status" value="1"/>
</dbReference>
<feature type="signal peptide" evidence="4">
    <location>
        <begin position="1"/>
        <end position="24"/>
    </location>
</feature>